<evidence type="ECO:0000313" key="1">
    <source>
        <dbReference type="EMBL" id="JAH12936.1"/>
    </source>
</evidence>
<reference evidence="1" key="1">
    <citation type="submission" date="2014-11" db="EMBL/GenBank/DDBJ databases">
        <authorList>
            <person name="Amaro Gonzalez C."/>
        </authorList>
    </citation>
    <scope>NUCLEOTIDE SEQUENCE</scope>
</reference>
<name>A0A0E9Q7T5_ANGAN</name>
<organism evidence="1">
    <name type="scientific">Anguilla anguilla</name>
    <name type="common">European freshwater eel</name>
    <name type="synonym">Muraena anguilla</name>
    <dbReference type="NCBI Taxonomy" id="7936"/>
    <lineage>
        <taxon>Eukaryota</taxon>
        <taxon>Metazoa</taxon>
        <taxon>Chordata</taxon>
        <taxon>Craniata</taxon>
        <taxon>Vertebrata</taxon>
        <taxon>Euteleostomi</taxon>
        <taxon>Actinopterygii</taxon>
        <taxon>Neopterygii</taxon>
        <taxon>Teleostei</taxon>
        <taxon>Anguilliformes</taxon>
        <taxon>Anguillidae</taxon>
        <taxon>Anguilla</taxon>
    </lineage>
</organism>
<reference evidence="1" key="2">
    <citation type="journal article" date="2015" name="Fish Shellfish Immunol.">
        <title>Early steps in the European eel (Anguilla anguilla)-Vibrio vulnificus interaction in the gills: Role of the RtxA13 toxin.</title>
        <authorList>
            <person name="Callol A."/>
            <person name="Pajuelo D."/>
            <person name="Ebbesson L."/>
            <person name="Teles M."/>
            <person name="MacKenzie S."/>
            <person name="Amaro C."/>
        </authorList>
    </citation>
    <scope>NUCLEOTIDE SEQUENCE</scope>
</reference>
<dbReference type="EMBL" id="GBXM01095641">
    <property type="protein sequence ID" value="JAH12936.1"/>
    <property type="molecule type" value="Transcribed_RNA"/>
</dbReference>
<accession>A0A0E9Q7T5</accession>
<protein>
    <submittedName>
        <fullName evidence="1">Uncharacterized protein</fullName>
    </submittedName>
</protein>
<sequence length="46" mass="5426">MISFIANKNKPLYLKTTSTVFLHSLLKVFWKYFPQRSSHCYAPFGD</sequence>
<proteinExistence type="predicted"/>
<dbReference type="AlphaFoldDB" id="A0A0E9Q7T5"/>